<feature type="compositionally biased region" description="Basic and acidic residues" evidence="1">
    <location>
        <begin position="113"/>
        <end position="122"/>
    </location>
</feature>
<reference evidence="2" key="2">
    <citation type="submission" date="2015-02" db="UniProtKB">
        <authorList>
            <consortium name="EnsemblMetazoa"/>
        </authorList>
    </citation>
    <scope>IDENTIFICATION</scope>
</reference>
<accession>T1J9U2</accession>
<dbReference type="HOGENOM" id="CLU_913143_0_0_1"/>
<evidence type="ECO:0000256" key="1">
    <source>
        <dbReference type="SAM" id="MobiDB-lite"/>
    </source>
</evidence>
<dbReference type="AlphaFoldDB" id="T1J9U2"/>
<evidence type="ECO:0000313" key="2">
    <source>
        <dbReference type="EnsemblMetazoa" id="SMAR010490-PA"/>
    </source>
</evidence>
<feature type="region of interest" description="Disordered" evidence="1">
    <location>
        <begin position="199"/>
        <end position="305"/>
    </location>
</feature>
<dbReference type="EnsemblMetazoa" id="SMAR010490-RA">
    <property type="protein sequence ID" value="SMAR010490-PA"/>
    <property type="gene ID" value="SMAR010490"/>
</dbReference>
<reference evidence="3" key="1">
    <citation type="submission" date="2011-05" db="EMBL/GenBank/DDBJ databases">
        <authorList>
            <person name="Richards S.R."/>
            <person name="Qu J."/>
            <person name="Jiang H."/>
            <person name="Jhangiani S.N."/>
            <person name="Agravi P."/>
            <person name="Goodspeed R."/>
            <person name="Gross S."/>
            <person name="Mandapat C."/>
            <person name="Jackson L."/>
            <person name="Mathew T."/>
            <person name="Pu L."/>
            <person name="Thornton R."/>
            <person name="Saada N."/>
            <person name="Wilczek-Boney K.B."/>
            <person name="Lee S."/>
            <person name="Kovar C."/>
            <person name="Wu Y."/>
            <person name="Scherer S.E."/>
            <person name="Worley K.C."/>
            <person name="Muzny D.M."/>
            <person name="Gibbs R."/>
        </authorList>
    </citation>
    <scope>NUCLEOTIDE SEQUENCE</scope>
    <source>
        <strain evidence="3">Brora</strain>
    </source>
</reference>
<proteinExistence type="predicted"/>
<name>T1J9U2_STRMM</name>
<feature type="region of interest" description="Disordered" evidence="1">
    <location>
        <begin position="101"/>
        <end position="122"/>
    </location>
</feature>
<feature type="region of interest" description="Disordered" evidence="1">
    <location>
        <begin position="49"/>
        <end position="72"/>
    </location>
</feature>
<organism evidence="2 3">
    <name type="scientific">Strigamia maritima</name>
    <name type="common">European centipede</name>
    <name type="synonym">Geophilus maritimus</name>
    <dbReference type="NCBI Taxonomy" id="126957"/>
    <lineage>
        <taxon>Eukaryota</taxon>
        <taxon>Metazoa</taxon>
        <taxon>Ecdysozoa</taxon>
        <taxon>Arthropoda</taxon>
        <taxon>Myriapoda</taxon>
        <taxon>Chilopoda</taxon>
        <taxon>Pleurostigmophora</taxon>
        <taxon>Geophilomorpha</taxon>
        <taxon>Linotaeniidae</taxon>
        <taxon>Strigamia</taxon>
    </lineage>
</organism>
<protein>
    <submittedName>
        <fullName evidence="2">Uncharacterized protein</fullName>
    </submittedName>
</protein>
<sequence>MVDMQMVDMPWRTSSRHSHGHKQIVDTQMVDTFILSFWVMAKRACKRISEMDSTQSGPTVSLPPRGRPKRSRPIHLPLPMCFNGPVFQRIRNRGLVIRDEVGESDEENPSTNHPDEASEVDKVAPTFPHWSIAAMTGAQSADHSKVNIDRDTLDELMQKSVAAALQQAKIDPVSVTQKTRHIDSFDAWVGGPVNVYGHSADGGPSLADDGGPSLADDGGPSLADGGPSLADGGPSLADGGPSLADGGPSLADGGPSLADGGPSLADGGPSNRSQDRWVDASPPRRRVDVSPFDRKSNERIQRIEF</sequence>
<evidence type="ECO:0000313" key="3">
    <source>
        <dbReference type="Proteomes" id="UP000014500"/>
    </source>
</evidence>
<keyword evidence="3" id="KW-1185">Reference proteome</keyword>
<dbReference type="Proteomes" id="UP000014500">
    <property type="component" value="Unassembled WGS sequence"/>
</dbReference>
<dbReference type="EMBL" id="JH431979">
    <property type="status" value="NOT_ANNOTATED_CDS"/>
    <property type="molecule type" value="Genomic_DNA"/>
</dbReference>
<feature type="compositionally biased region" description="Basic and acidic residues" evidence="1">
    <location>
        <begin position="285"/>
        <end position="305"/>
    </location>
</feature>